<proteinExistence type="predicted"/>
<protein>
    <submittedName>
        <fullName evidence="1">Uncharacterized protein</fullName>
    </submittedName>
</protein>
<accession>A0A9D4VEG5</accession>
<dbReference type="AlphaFoldDB" id="A0A9D4VEG5"/>
<name>A0A9D4VEG5_ADICA</name>
<dbReference type="EMBL" id="JABFUD020000001">
    <property type="protein sequence ID" value="KAI5084003.1"/>
    <property type="molecule type" value="Genomic_DNA"/>
</dbReference>
<sequence>MPQVLPTIEDVYIKTSIKHEAMGMKIIASPCWRWQVTGSHVSLDTIGRLKPYYQCFSPLWDSKSNLLRYSARVCLDSRVEARKKRMGGRPWAPLLNHNIQGLCPTVGGQGENTKLKKTQKIPTCLGSDGGLAPVSKTRPGTNWVAQHRAPQCDGNCSTSPTMP</sequence>
<dbReference type="Proteomes" id="UP000886520">
    <property type="component" value="Chromosome 1"/>
</dbReference>
<evidence type="ECO:0000313" key="1">
    <source>
        <dbReference type="EMBL" id="KAI5084003.1"/>
    </source>
</evidence>
<keyword evidence="2" id="KW-1185">Reference proteome</keyword>
<comment type="caution">
    <text evidence="1">The sequence shown here is derived from an EMBL/GenBank/DDBJ whole genome shotgun (WGS) entry which is preliminary data.</text>
</comment>
<gene>
    <name evidence="1" type="ORF">GOP47_0000172</name>
</gene>
<organism evidence="1 2">
    <name type="scientific">Adiantum capillus-veneris</name>
    <name type="common">Maidenhair fern</name>
    <dbReference type="NCBI Taxonomy" id="13818"/>
    <lineage>
        <taxon>Eukaryota</taxon>
        <taxon>Viridiplantae</taxon>
        <taxon>Streptophyta</taxon>
        <taxon>Embryophyta</taxon>
        <taxon>Tracheophyta</taxon>
        <taxon>Polypodiopsida</taxon>
        <taxon>Polypodiidae</taxon>
        <taxon>Polypodiales</taxon>
        <taxon>Pteridineae</taxon>
        <taxon>Pteridaceae</taxon>
        <taxon>Vittarioideae</taxon>
        <taxon>Adiantum</taxon>
    </lineage>
</organism>
<evidence type="ECO:0000313" key="2">
    <source>
        <dbReference type="Proteomes" id="UP000886520"/>
    </source>
</evidence>
<reference evidence="1" key="1">
    <citation type="submission" date="2021-01" db="EMBL/GenBank/DDBJ databases">
        <title>Adiantum capillus-veneris genome.</title>
        <authorList>
            <person name="Fang Y."/>
            <person name="Liao Q."/>
        </authorList>
    </citation>
    <scope>NUCLEOTIDE SEQUENCE</scope>
    <source>
        <strain evidence="1">H3</strain>
        <tissue evidence="1">Leaf</tissue>
    </source>
</reference>